<evidence type="ECO:0000256" key="3">
    <source>
        <dbReference type="PROSITE-ProRule" id="PRU00708"/>
    </source>
</evidence>
<keyword evidence="2" id="KW-0677">Repeat</keyword>
<evidence type="ECO:0000313" key="6">
    <source>
        <dbReference type="Proteomes" id="UP001419268"/>
    </source>
</evidence>
<dbReference type="EMBL" id="JBBNAG010000006">
    <property type="protein sequence ID" value="KAK9126358.1"/>
    <property type="molecule type" value="Genomic_DNA"/>
</dbReference>
<dbReference type="PANTHER" id="PTHR47926:SF537">
    <property type="entry name" value="PENTACOTRIPEPTIDE-REPEAT REGION OF PRORP DOMAIN-CONTAINING PROTEIN"/>
    <property type="match status" value="1"/>
</dbReference>
<feature type="repeat" description="PPR" evidence="3">
    <location>
        <begin position="195"/>
        <end position="225"/>
    </location>
</feature>
<organism evidence="5 6">
    <name type="scientific">Stephania cephalantha</name>
    <dbReference type="NCBI Taxonomy" id="152367"/>
    <lineage>
        <taxon>Eukaryota</taxon>
        <taxon>Viridiplantae</taxon>
        <taxon>Streptophyta</taxon>
        <taxon>Embryophyta</taxon>
        <taxon>Tracheophyta</taxon>
        <taxon>Spermatophyta</taxon>
        <taxon>Magnoliopsida</taxon>
        <taxon>Ranunculales</taxon>
        <taxon>Menispermaceae</taxon>
        <taxon>Menispermoideae</taxon>
        <taxon>Cissampelideae</taxon>
        <taxon>Stephania</taxon>
    </lineage>
</organism>
<evidence type="ECO:0000313" key="5">
    <source>
        <dbReference type="EMBL" id="KAK9126358.1"/>
    </source>
</evidence>
<feature type="repeat" description="PPR" evidence="3">
    <location>
        <begin position="297"/>
        <end position="331"/>
    </location>
</feature>
<comment type="similarity">
    <text evidence="1">Belongs to the PPR family. PCMP-H subfamily.</text>
</comment>
<dbReference type="Pfam" id="PF14432">
    <property type="entry name" value="DYW_deaminase"/>
    <property type="match status" value="1"/>
</dbReference>
<dbReference type="PANTHER" id="PTHR47926">
    <property type="entry name" value="PENTATRICOPEPTIDE REPEAT-CONTAINING PROTEIN"/>
    <property type="match status" value="1"/>
</dbReference>
<dbReference type="FunFam" id="1.25.40.10:FF:000427">
    <property type="entry name" value="Pentatricopeptide repeat-containing protein chloroplastic"/>
    <property type="match status" value="1"/>
</dbReference>
<dbReference type="InterPro" id="IPR046960">
    <property type="entry name" value="PPR_At4g14850-like_plant"/>
</dbReference>
<accession>A0AAP0J2U4</accession>
<comment type="caution">
    <text evidence="5">The sequence shown here is derived from an EMBL/GenBank/DDBJ whole genome shotgun (WGS) entry which is preliminary data.</text>
</comment>
<keyword evidence="6" id="KW-1185">Reference proteome</keyword>
<dbReference type="Pfam" id="PF13041">
    <property type="entry name" value="PPR_2"/>
    <property type="match status" value="1"/>
</dbReference>
<dbReference type="InterPro" id="IPR002885">
    <property type="entry name" value="PPR_rpt"/>
</dbReference>
<evidence type="ECO:0000259" key="4">
    <source>
        <dbReference type="Pfam" id="PF14432"/>
    </source>
</evidence>
<dbReference type="GO" id="GO:0008270">
    <property type="term" value="F:zinc ion binding"/>
    <property type="evidence" value="ECO:0007669"/>
    <property type="project" value="InterPro"/>
</dbReference>
<dbReference type="GO" id="GO:0003729">
    <property type="term" value="F:mRNA binding"/>
    <property type="evidence" value="ECO:0007669"/>
    <property type="project" value="UniProtKB-ARBA"/>
</dbReference>
<gene>
    <name evidence="5" type="ORF">Scep_015204</name>
</gene>
<dbReference type="NCBIfam" id="TIGR00756">
    <property type="entry name" value="PPR"/>
    <property type="match status" value="3"/>
</dbReference>
<dbReference type="FunFam" id="1.25.40.10:FF:000690">
    <property type="entry name" value="Pentatricopeptide repeat-containing protein"/>
    <property type="match status" value="1"/>
</dbReference>
<feature type="repeat" description="PPR" evidence="3">
    <location>
        <begin position="93"/>
        <end position="127"/>
    </location>
</feature>
<dbReference type="Proteomes" id="UP001419268">
    <property type="component" value="Unassembled WGS sequence"/>
</dbReference>
<dbReference type="InterPro" id="IPR011990">
    <property type="entry name" value="TPR-like_helical_dom_sf"/>
</dbReference>
<dbReference type="GO" id="GO:0009451">
    <property type="term" value="P:RNA modification"/>
    <property type="evidence" value="ECO:0007669"/>
    <property type="project" value="InterPro"/>
</dbReference>
<feature type="domain" description="DYW" evidence="4">
    <location>
        <begin position="512"/>
        <end position="604"/>
    </location>
</feature>
<dbReference type="PROSITE" id="PS51375">
    <property type="entry name" value="PPR"/>
    <property type="match status" value="3"/>
</dbReference>
<dbReference type="InterPro" id="IPR046848">
    <property type="entry name" value="E_motif"/>
</dbReference>
<reference evidence="5 6" key="1">
    <citation type="submission" date="2024-01" db="EMBL/GenBank/DDBJ databases">
        <title>Genome assemblies of Stephania.</title>
        <authorList>
            <person name="Yang L."/>
        </authorList>
    </citation>
    <scope>NUCLEOTIDE SEQUENCE [LARGE SCALE GENOMIC DNA]</scope>
    <source>
        <strain evidence="5">JXDWG</strain>
        <tissue evidence="5">Leaf</tissue>
    </source>
</reference>
<evidence type="ECO:0000256" key="2">
    <source>
        <dbReference type="ARBA" id="ARBA00022737"/>
    </source>
</evidence>
<dbReference type="Pfam" id="PF20431">
    <property type="entry name" value="E_motif"/>
    <property type="match status" value="1"/>
</dbReference>
<dbReference type="Gene3D" id="1.25.40.10">
    <property type="entry name" value="Tetratricopeptide repeat domain"/>
    <property type="match status" value="3"/>
</dbReference>
<dbReference type="InterPro" id="IPR032867">
    <property type="entry name" value="DYW_dom"/>
</dbReference>
<name>A0AAP0J2U4_9MAGN</name>
<dbReference type="SUPFAM" id="SSF48452">
    <property type="entry name" value="TPR-like"/>
    <property type="match status" value="1"/>
</dbReference>
<protein>
    <recommendedName>
        <fullName evidence="4">DYW domain-containing protein</fullName>
    </recommendedName>
</protein>
<dbReference type="AlphaFoldDB" id="A0AAP0J2U4"/>
<proteinExistence type="inferred from homology"/>
<sequence length="604" mass="68591">MCCAQQDMLRRFLVVRICENLDSKNVFILKKRCFSSFSNIKHLKRIHAKYIRNGSIEEDILAIGKLVADISISSPSNLNYARSIVAHLPYRPNVFMWNSLIRGYAQSAMPEEAIPLYCEMIKQGLLPNNYTFPFVLKACAQLSPTYVGLVFHGTIIKRGFEDCDPFIQTSLVYFYASCGFIDSARQLFDRCSVRDTTSWNALIKGYVKVGRYIDAIRVFRIMQDRRDVEVDEITLLGVVLACSQLGALDMGRWVHTYIDKNHVNLNRNLGTALIDMYARCGCIDIALDLFRRQSEKDVRTWSVMIGGLAAHGLAKEALNLFFEMQQFRLSPDSVILTHVLSACSHAGMVTVGLKILNEMSEVHNVEPKIEHYGCIVDLLGRAGHLEEALDIIRRTPLKPDVVLWGALLVACRAYKNVEMGETVAREMLKLDPHHCGAHVFLSNVYASTGRWDAVDQVRHSMKEQGIKKAPGSSLIELDGDVYEFIAGDERHPQSTQINLMLDEIARLMKLEGHVSATREVALDIDDEEKERALYRHSEKLAVAFGLINTRQGSPIRIVKNLRVCEDCHSVMKLISKAFNRLIVIRDRSRFHHFKDGLCSCRDYW</sequence>
<evidence type="ECO:0000256" key="1">
    <source>
        <dbReference type="ARBA" id="ARBA00006643"/>
    </source>
</evidence>
<dbReference type="Pfam" id="PF01535">
    <property type="entry name" value="PPR"/>
    <property type="match status" value="5"/>
</dbReference>